<gene>
    <name evidence="5" type="ORF">E1212_28190</name>
</gene>
<dbReference type="SUPFAM" id="SSF54826">
    <property type="entry name" value="Enolase N-terminal domain-like"/>
    <property type="match status" value="1"/>
</dbReference>
<dbReference type="InterPro" id="IPR018110">
    <property type="entry name" value="Mandel_Rmase/mucon_lact_enz_CS"/>
</dbReference>
<evidence type="ECO:0000313" key="5">
    <source>
        <dbReference type="EMBL" id="TDC45838.1"/>
    </source>
</evidence>
<feature type="domain" description="Mandelate racemase/muconate lactonizing enzyme C-terminal" evidence="4">
    <location>
        <begin position="141"/>
        <end position="238"/>
    </location>
</feature>
<dbReference type="PANTHER" id="PTHR13794:SF58">
    <property type="entry name" value="MITOCHONDRIAL ENOLASE SUPERFAMILY MEMBER 1"/>
    <property type="match status" value="1"/>
</dbReference>
<dbReference type="InterPro" id="IPR036849">
    <property type="entry name" value="Enolase-like_C_sf"/>
</dbReference>
<protein>
    <submittedName>
        <fullName evidence="5">Mandelate racemase/muconate lactonizing enzyme family protein</fullName>
    </submittedName>
</protein>
<keyword evidence="2" id="KW-0479">Metal-binding</keyword>
<dbReference type="InterPro" id="IPR046945">
    <property type="entry name" value="RHMD-like"/>
</dbReference>
<dbReference type="Pfam" id="PF02746">
    <property type="entry name" value="MR_MLE_N"/>
    <property type="match status" value="1"/>
</dbReference>
<sequence>MTITGVRVAAYEAPYDTPITNGLYTYTSTEIVTCEVRTDSGLVGIGWCHGGGIVFHAMTAIARRVVGHDETDTEKLWRVMYQPKLFGRKGLTTRAISAIDIALWDALGKRADLPLYKLLGGFRDTVPAYMAGGYYREGEGLAELQAEMARQVAGGARAIKMKIGALPVDEDVVRIDAALEAAGPGVRVLVDANNAYDRIDAQRMIRRLEERDIFWFEEPLSPDDLQGAAALARGSDLPVALGENEYTRFGFKDVLDAGAADVLNADAQILGGITEWRKCATLAETHHIPVAPHGDQEIHVHLVASQPNGLIVEYYDNALNTLKEVMFDQRLELDAEGRLSPPDRPGLGFDVNFTAMKGFLRAEEELR</sequence>
<dbReference type="EMBL" id="SMKL01000119">
    <property type="protein sequence ID" value="TDC45838.1"/>
    <property type="molecule type" value="Genomic_DNA"/>
</dbReference>
<dbReference type="AlphaFoldDB" id="A0A4R4R9Q2"/>
<comment type="cofactor">
    <cofactor evidence="1">
        <name>Mg(2+)</name>
        <dbReference type="ChEBI" id="CHEBI:18420"/>
    </cofactor>
</comment>
<organism evidence="5 6">
    <name type="scientific">Jiangella ureilytica</name>
    <dbReference type="NCBI Taxonomy" id="2530374"/>
    <lineage>
        <taxon>Bacteria</taxon>
        <taxon>Bacillati</taxon>
        <taxon>Actinomycetota</taxon>
        <taxon>Actinomycetes</taxon>
        <taxon>Jiangellales</taxon>
        <taxon>Jiangellaceae</taxon>
        <taxon>Jiangella</taxon>
    </lineage>
</organism>
<evidence type="ECO:0000313" key="6">
    <source>
        <dbReference type="Proteomes" id="UP000295621"/>
    </source>
</evidence>
<reference evidence="5 6" key="1">
    <citation type="submission" date="2019-02" db="EMBL/GenBank/DDBJ databases">
        <title>Draft genome sequences of novel Actinobacteria.</title>
        <authorList>
            <person name="Sahin N."/>
            <person name="Ay H."/>
            <person name="Saygin H."/>
        </authorList>
    </citation>
    <scope>NUCLEOTIDE SEQUENCE [LARGE SCALE GENOMIC DNA]</scope>
    <source>
        <strain evidence="5 6">KC603</strain>
    </source>
</reference>
<dbReference type="InterPro" id="IPR013341">
    <property type="entry name" value="Mandelate_racemase_N_dom"/>
</dbReference>
<evidence type="ECO:0000256" key="1">
    <source>
        <dbReference type="ARBA" id="ARBA00001946"/>
    </source>
</evidence>
<comment type="caution">
    <text evidence="5">The sequence shown here is derived from an EMBL/GenBank/DDBJ whole genome shotgun (WGS) entry which is preliminary data.</text>
</comment>
<keyword evidence="6" id="KW-1185">Reference proteome</keyword>
<dbReference type="Proteomes" id="UP000295621">
    <property type="component" value="Unassembled WGS sequence"/>
</dbReference>
<dbReference type="CDD" id="cd03316">
    <property type="entry name" value="MR_like"/>
    <property type="match status" value="1"/>
</dbReference>
<accession>A0A4R4R9Q2</accession>
<evidence type="ECO:0000256" key="3">
    <source>
        <dbReference type="ARBA" id="ARBA00022842"/>
    </source>
</evidence>
<dbReference type="GO" id="GO:0000287">
    <property type="term" value="F:magnesium ion binding"/>
    <property type="evidence" value="ECO:0007669"/>
    <property type="project" value="TreeGrafter"/>
</dbReference>
<dbReference type="SMART" id="SM00922">
    <property type="entry name" value="MR_MLE"/>
    <property type="match status" value="1"/>
</dbReference>
<dbReference type="PANTHER" id="PTHR13794">
    <property type="entry name" value="ENOLASE SUPERFAMILY, MANDELATE RACEMASE"/>
    <property type="match status" value="1"/>
</dbReference>
<dbReference type="PROSITE" id="PS00908">
    <property type="entry name" value="MR_MLE_1"/>
    <property type="match status" value="1"/>
</dbReference>
<evidence type="ECO:0000259" key="4">
    <source>
        <dbReference type="SMART" id="SM00922"/>
    </source>
</evidence>
<dbReference type="OrthoDB" id="9774531at2"/>
<proteinExistence type="predicted"/>
<dbReference type="InterPro" id="IPR029065">
    <property type="entry name" value="Enolase_C-like"/>
</dbReference>
<dbReference type="InterPro" id="IPR013342">
    <property type="entry name" value="Mandelate_racemase_C"/>
</dbReference>
<dbReference type="GO" id="GO:0016836">
    <property type="term" value="F:hydro-lyase activity"/>
    <property type="evidence" value="ECO:0007669"/>
    <property type="project" value="TreeGrafter"/>
</dbReference>
<dbReference type="Gene3D" id="3.30.390.10">
    <property type="entry name" value="Enolase-like, N-terminal domain"/>
    <property type="match status" value="1"/>
</dbReference>
<dbReference type="Pfam" id="PF13378">
    <property type="entry name" value="MR_MLE_C"/>
    <property type="match status" value="1"/>
</dbReference>
<dbReference type="SFLD" id="SFLDS00001">
    <property type="entry name" value="Enolase"/>
    <property type="match status" value="1"/>
</dbReference>
<dbReference type="InterPro" id="IPR029017">
    <property type="entry name" value="Enolase-like_N"/>
</dbReference>
<evidence type="ECO:0000256" key="2">
    <source>
        <dbReference type="ARBA" id="ARBA00022723"/>
    </source>
</evidence>
<name>A0A4R4R9Q2_9ACTN</name>
<dbReference type="SUPFAM" id="SSF51604">
    <property type="entry name" value="Enolase C-terminal domain-like"/>
    <property type="match status" value="1"/>
</dbReference>
<dbReference type="Gene3D" id="3.20.20.120">
    <property type="entry name" value="Enolase-like C-terminal domain"/>
    <property type="match status" value="1"/>
</dbReference>
<dbReference type="GO" id="GO:0016052">
    <property type="term" value="P:carbohydrate catabolic process"/>
    <property type="evidence" value="ECO:0007669"/>
    <property type="project" value="TreeGrafter"/>
</dbReference>
<dbReference type="SFLD" id="SFLDG00179">
    <property type="entry name" value="mandelate_racemase"/>
    <property type="match status" value="1"/>
</dbReference>
<dbReference type="GO" id="GO:0009063">
    <property type="term" value="P:amino acid catabolic process"/>
    <property type="evidence" value="ECO:0007669"/>
    <property type="project" value="InterPro"/>
</dbReference>
<dbReference type="RefSeq" id="WP_131988720.1">
    <property type="nucleotide sequence ID" value="NZ_SMKL01000119.1"/>
</dbReference>
<keyword evidence="3" id="KW-0460">Magnesium</keyword>